<evidence type="ECO:0000313" key="13">
    <source>
        <dbReference type="Proteomes" id="UP000054937"/>
    </source>
</evidence>
<evidence type="ECO:0000313" key="12">
    <source>
        <dbReference type="EMBL" id="KRX01960.1"/>
    </source>
</evidence>
<dbReference type="Proteomes" id="UP000054937">
    <property type="component" value="Unassembled WGS sequence"/>
</dbReference>
<keyword evidence="7" id="KW-0969">Cilium</keyword>
<proteinExistence type="inferred from homology"/>
<sequence>MGFFGWFKKKDKKQQEDQKQPQQQTQQNQAQKKKNVSQEEKSQIEAENVKQIKQQIQIQILKKNLKLKKFWKIPIYDFIDEYCIVFDDEEENKFEYTDIHNKFKKQIEIMVDQLMQDIGINEEQFYQMSLIGLRNKNHRKIFEQILIVDNFLVFKKLMVKRNKELELEALKELEKQDGGKDLSKIQTGEQKKSSKSYEVKQKELEQEKRELDLAIAMSMAVQKEQANMSVKKILYKLIFQTINTSKHLFLTKIIKKTVEDQELEKALLESQLTYKQEQEEKLSKSKLQEQQEKQKQQAESKTDAQLQKETAKPQEQEKEQYKLYQQESKPVQENKQKEEESKEQQQQQQQISPAKNSGQKLSSLGSLPPLKANKNLPPLQSKYQAAPVDDLLKKKEDLEKRLEERRLAEEKIKNAQVQEKSEDQSQSQANTLEERKKKLLAQRELLRKRKQQQREEELKRFQELGQNEPQQQQGEKKSSQDQGLNKQNTVALDLDKQGPSSHISAEDRKKRMDLYSKIKSNIAQEQQQQQQQQEQPDLLSDDDDDLL</sequence>
<gene>
    <name evidence="12" type="ORF">PPERSA_07605</name>
</gene>
<evidence type="ECO:0000256" key="6">
    <source>
        <dbReference type="ARBA" id="ARBA00023054"/>
    </source>
</evidence>
<feature type="domain" description="BART" evidence="11">
    <location>
        <begin position="70"/>
        <end position="166"/>
    </location>
</feature>
<feature type="compositionally biased region" description="Basic and acidic residues" evidence="10">
    <location>
        <begin position="452"/>
        <end position="462"/>
    </location>
</feature>
<dbReference type="SMART" id="SM00726">
    <property type="entry name" value="UIM"/>
    <property type="match status" value="2"/>
</dbReference>
<keyword evidence="5" id="KW-0963">Cytoplasm</keyword>
<protein>
    <recommendedName>
        <fullName evidence="4">Cilia- and flagella-associated protein 36</fullName>
    </recommendedName>
    <alternativeName>
        <fullName evidence="9">Coiled-coil domain-containing protein 104</fullName>
    </alternativeName>
</protein>
<dbReference type="EMBL" id="LDAU01000159">
    <property type="protein sequence ID" value="KRX01960.1"/>
    <property type="molecule type" value="Genomic_DNA"/>
</dbReference>
<feature type="compositionally biased region" description="Basic and acidic residues" evidence="10">
    <location>
        <begin position="330"/>
        <end position="343"/>
    </location>
</feature>
<dbReference type="InterPro" id="IPR023379">
    <property type="entry name" value="BART_dom"/>
</dbReference>
<evidence type="ECO:0000256" key="1">
    <source>
        <dbReference type="ARBA" id="ARBA00004138"/>
    </source>
</evidence>
<dbReference type="GO" id="GO:0005930">
    <property type="term" value="C:axoneme"/>
    <property type="evidence" value="ECO:0007669"/>
    <property type="project" value="TreeGrafter"/>
</dbReference>
<evidence type="ECO:0000256" key="9">
    <source>
        <dbReference type="ARBA" id="ARBA00031593"/>
    </source>
</evidence>
<keyword evidence="6" id="KW-0175">Coiled coil</keyword>
<reference evidence="12 13" key="1">
    <citation type="journal article" date="2015" name="Sci. Rep.">
        <title>Genome of the facultative scuticociliatosis pathogen Pseudocohnilembus persalinus provides insight into its virulence through horizontal gene transfer.</title>
        <authorList>
            <person name="Xiong J."/>
            <person name="Wang G."/>
            <person name="Cheng J."/>
            <person name="Tian M."/>
            <person name="Pan X."/>
            <person name="Warren A."/>
            <person name="Jiang C."/>
            <person name="Yuan D."/>
            <person name="Miao W."/>
        </authorList>
    </citation>
    <scope>NUCLEOTIDE SEQUENCE [LARGE SCALE GENOMIC DNA]</scope>
    <source>
        <strain evidence="12">36N120E</strain>
    </source>
</reference>
<name>A0A0V0QIP1_PSEPJ</name>
<evidence type="ECO:0000256" key="8">
    <source>
        <dbReference type="ARBA" id="ARBA00023273"/>
    </source>
</evidence>
<organism evidence="12 13">
    <name type="scientific">Pseudocohnilembus persalinus</name>
    <name type="common">Ciliate</name>
    <dbReference type="NCBI Taxonomy" id="266149"/>
    <lineage>
        <taxon>Eukaryota</taxon>
        <taxon>Sar</taxon>
        <taxon>Alveolata</taxon>
        <taxon>Ciliophora</taxon>
        <taxon>Intramacronucleata</taxon>
        <taxon>Oligohymenophorea</taxon>
        <taxon>Scuticociliatia</taxon>
        <taxon>Philasterida</taxon>
        <taxon>Pseudocohnilembidae</taxon>
        <taxon>Pseudocohnilembus</taxon>
    </lineage>
</organism>
<feature type="compositionally biased region" description="Low complexity" evidence="10">
    <location>
        <begin position="357"/>
        <end position="379"/>
    </location>
</feature>
<evidence type="ECO:0000256" key="10">
    <source>
        <dbReference type="SAM" id="MobiDB-lite"/>
    </source>
</evidence>
<accession>A0A0V0QIP1</accession>
<evidence type="ECO:0000256" key="7">
    <source>
        <dbReference type="ARBA" id="ARBA00023069"/>
    </source>
</evidence>
<keyword evidence="13" id="KW-1185">Reference proteome</keyword>
<feature type="region of interest" description="Disordered" evidence="10">
    <location>
        <begin position="1"/>
        <end position="40"/>
    </location>
</feature>
<feature type="compositionally biased region" description="Basic and acidic residues" evidence="10">
    <location>
        <begin position="309"/>
        <end position="321"/>
    </location>
</feature>
<dbReference type="Gene3D" id="1.20.1520.10">
    <property type="entry name" value="ADP-ribosylation factor-like 2-binding protein, domain"/>
    <property type="match status" value="1"/>
</dbReference>
<comment type="caution">
    <text evidence="12">The sequence shown here is derived from an EMBL/GenBank/DDBJ whole genome shotgun (WGS) entry which is preliminary data.</text>
</comment>
<dbReference type="PANTHER" id="PTHR21532:SF0">
    <property type="entry name" value="CILIA- AND FLAGELLA-ASSOCIATED PROTEIN 36"/>
    <property type="match status" value="1"/>
</dbReference>
<dbReference type="InParanoid" id="A0A0V0QIP1"/>
<feature type="compositionally biased region" description="Polar residues" evidence="10">
    <location>
        <begin position="480"/>
        <end position="490"/>
    </location>
</feature>
<dbReference type="InterPro" id="IPR042541">
    <property type="entry name" value="BART_sf"/>
</dbReference>
<dbReference type="PANTHER" id="PTHR21532">
    <property type="entry name" value="PHOSPHODIESTERASE HL"/>
    <property type="match status" value="1"/>
</dbReference>
<evidence type="ECO:0000259" key="11">
    <source>
        <dbReference type="Pfam" id="PF11527"/>
    </source>
</evidence>
<keyword evidence="8" id="KW-0966">Cell projection</keyword>
<feature type="compositionally biased region" description="Low complexity" evidence="10">
    <location>
        <begin position="20"/>
        <end position="30"/>
    </location>
</feature>
<comment type="similarity">
    <text evidence="3">Belongs to the CFAP36 family.</text>
</comment>
<dbReference type="InterPro" id="IPR038888">
    <property type="entry name" value="CFAP36"/>
</dbReference>
<evidence type="ECO:0000256" key="5">
    <source>
        <dbReference type="ARBA" id="ARBA00022490"/>
    </source>
</evidence>
<feature type="region of interest" description="Disordered" evidence="10">
    <location>
        <begin position="410"/>
        <end position="547"/>
    </location>
</feature>
<evidence type="ECO:0000256" key="4">
    <source>
        <dbReference type="ARBA" id="ARBA00021815"/>
    </source>
</evidence>
<dbReference type="Pfam" id="PF11527">
    <property type="entry name" value="ARL2_Bind_BART"/>
    <property type="match status" value="1"/>
</dbReference>
<feature type="region of interest" description="Disordered" evidence="10">
    <location>
        <begin position="285"/>
        <end position="392"/>
    </location>
</feature>
<dbReference type="OrthoDB" id="433414at2759"/>
<dbReference type="AlphaFoldDB" id="A0A0V0QIP1"/>
<dbReference type="OMA" id="MIEAMME"/>
<feature type="compositionally biased region" description="Basic and acidic residues" evidence="10">
    <location>
        <begin position="504"/>
        <end position="516"/>
    </location>
</feature>
<dbReference type="GO" id="GO:0097546">
    <property type="term" value="C:ciliary base"/>
    <property type="evidence" value="ECO:0007669"/>
    <property type="project" value="TreeGrafter"/>
</dbReference>
<evidence type="ECO:0000256" key="2">
    <source>
        <dbReference type="ARBA" id="ARBA00004496"/>
    </source>
</evidence>
<feature type="compositionally biased region" description="Basic and acidic residues" evidence="10">
    <location>
        <begin position="410"/>
        <end position="423"/>
    </location>
</feature>
<comment type="subcellular location">
    <subcellularLocation>
        <location evidence="1">Cell projection</location>
        <location evidence="1">Cilium</location>
    </subcellularLocation>
    <subcellularLocation>
        <location evidence="2">Cytoplasm</location>
    </subcellularLocation>
</comment>
<evidence type="ECO:0000256" key="3">
    <source>
        <dbReference type="ARBA" id="ARBA00007460"/>
    </source>
</evidence>
<feature type="compositionally biased region" description="Low complexity" evidence="10">
    <location>
        <begin position="463"/>
        <end position="473"/>
    </location>
</feature>
<feature type="compositionally biased region" description="Basic and acidic residues" evidence="10">
    <location>
        <begin position="285"/>
        <end position="302"/>
    </location>
</feature>
<dbReference type="InterPro" id="IPR003903">
    <property type="entry name" value="UIM_dom"/>
</dbReference>
<feature type="compositionally biased region" description="Low complexity" evidence="10">
    <location>
        <begin position="524"/>
        <end position="538"/>
    </location>
</feature>